<dbReference type="InterPro" id="IPR023210">
    <property type="entry name" value="NADP_OxRdtase_dom"/>
</dbReference>
<feature type="region of interest" description="Disordered" evidence="4">
    <location>
        <begin position="131"/>
        <end position="167"/>
    </location>
</feature>
<dbReference type="Pfam" id="PF00248">
    <property type="entry name" value="Aldo_ket_red"/>
    <property type="match status" value="1"/>
</dbReference>
<protein>
    <submittedName>
        <fullName evidence="6">Oxidoreductase, aldo/keto reductase family,related</fullName>
    </submittedName>
</protein>
<dbReference type="SUPFAM" id="SSF51430">
    <property type="entry name" value="NAD(P)-linked oxidoreductase"/>
    <property type="match status" value="1"/>
</dbReference>
<gene>
    <name evidence="6" type="ORF">BN1204_033820</name>
</gene>
<dbReference type="InterPro" id="IPR036812">
    <property type="entry name" value="NAD(P)_OxRdtase_dom_sf"/>
</dbReference>
<dbReference type="CDD" id="cd19136">
    <property type="entry name" value="AKR_DrGR-like"/>
    <property type="match status" value="1"/>
</dbReference>
<feature type="domain" description="NADP-dependent oxidoreductase" evidence="5">
    <location>
        <begin position="323"/>
        <end position="603"/>
    </location>
</feature>
<dbReference type="AlphaFoldDB" id="A0A0F7UGA5"/>
<keyword evidence="2" id="KW-0521">NADP</keyword>
<proteinExistence type="inferred from homology"/>
<organism evidence="6">
    <name type="scientific">Neospora caninum (strain Liverpool)</name>
    <dbReference type="NCBI Taxonomy" id="572307"/>
    <lineage>
        <taxon>Eukaryota</taxon>
        <taxon>Sar</taxon>
        <taxon>Alveolata</taxon>
        <taxon>Apicomplexa</taxon>
        <taxon>Conoidasida</taxon>
        <taxon>Coccidia</taxon>
        <taxon>Eucoccidiorida</taxon>
        <taxon>Eimeriorina</taxon>
        <taxon>Sarcocystidae</taxon>
        <taxon>Neospora</taxon>
    </lineage>
</organism>
<feature type="compositionally biased region" description="Basic and acidic residues" evidence="4">
    <location>
        <begin position="203"/>
        <end position="221"/>
    </location>
</feature>
<dbReference type="InterPro" id="IPR020471">
    <property type="entry name" value="AKR"/>
</dbReference>
<dbReference type="GO" id="GO:0016616">
    <property type="term" value="F:oxidoreductase activity, acting on the CH-OH group of donors, NAD or NADP as acceptor"/>
    <property type="evidence" value="ECO:0007669"/>
    <property type="project" value="UniProtKB-ARBA"/>
</dbReference>
<feature type="region of interest" description="Disordered" evidence="4">
    <location>
        <begin position="85"/>
        <end position="105"/>
    </location>
</feature>
<dbReference type="Gene3D" id="3.20.20.100">
    <property type="entry name" value="NADP-dependent oxidoreductase domain"/>
    <property type="match status" value="1"/>
</dbReference>
<keyword evidence="3" id="KW-0560">Oxidoreductase</keyword>
<comment type="similarity">
    <text evidence="1">Belongs to the aldo/keto reductase family.</text>
</comment>
<dbReference type="PANTHER" id="PTHR43827:SF3">
    <property type="entry name" value="NADP-DEPENDENT OXIDOREDUCTASE DOMAIN-CONTAINING PROTEIN"/>
    <property type="match status" value="1"/>
</dbReference>
<evidence type="ECO:0000256" key="4">
    <source>
        <dbReference type="SAM" id="MobiDB-lite"/>
    </source>
</evidence>
<dbReference type="PANTHER" id="PTHR43827">
    <property type="entry name" value="2,5-DIKETO-D-GLUCONIC ACID REDUCTASE"/>
    <property type="match status" value="1"/>
</dbReference>
<dbReference type="InterPro" id="IPR018170">
    <property type="entry name" value="Aldo/ket_reductase_CS"/>
</dbReference>
<feature type="region of interest" description="Disordered" evidence="4">
    <location>
        <begin position="197"/>
        <end position="228"/>
    </location>
</feature>
<accession>A0A0F7UGA5</accession>
<feature type="compositionally biased region" description="Low complexity" evidence="4">
    <location>
        <begin position="95"/>
        <end position="105"/>
    </location>
</feature>
<evidence type="ECO:0000256" key="3">
    <source>
        <dbReference type="ARBA" id="ARBA00023002"/>
    </source>
</evidence>
<reference evidence="6" key="1">
    <citation type="journal article" date="2015" name="PLoS ONE">
        <title>Comprehensive Evaluation of Toxoplasma gondii VEG and Neospora caninum LIV Genomes with Tachyzoite Stage Transcriptome and Proteome Defines Novel Transcript Features.</title>
        <authorList>
            <person name="Ramaprasad A."/>
            <person name="Mourier T."/>
            <person name="Naeem R."/>
            <person name="Malas T.B."/>
            <person name="Moussa E."/>
            <person name="Panigrahi A."/>
            <person name="Vermont S.J."/>
            <person name="Otto T.D."/>
            <person name="Wastling J."/>
            <person name="Pain A."/>
        </authorList>
    </citation>
    <scope>NUCLEOTIDE SEQUENCE</scope>
    <source>
        <strain evidence="6">Liverpool</strain>
    </source>
</reference>
<evidence type="ECO:0000313" key="6">
    <source>
        <dbReference type="EMBL" id="CEL67585.1"/>
    </source>
</evidence>
<dbReference type="PROSITE" id="PS00062">
    <property type="entry name" value="ALDOKETO_REDUCTASE_2"/>
    <property type="match status" value="1"/>
</dbReference>
<evidence type="ECO:0000259" key="5">
    <source>
        <dbReference type="Pfam" id="PF00248"/>
    </source>
</evidence>
<sequence>MSWEFFPLSHRSKIEGSGFFFPPPMVWGQTPLLANLWRYGPPPPPPPPPLLSPASSCACCPRFPLAALRKMPSFFNFFSSRKRQAAPSHASSQRPSMSSSTAKASPSGTCSPSASAFPCFQASQPPACPAESRVCSAPHAPASPSPSPEASDPLETSPRAGHAASPSLPTARSASYCSFAPPALHLTTPFVSCSAPLPSEPSARLEDKREARQGLHSDPHLRPQVPAIRPSRSAASFFSLLRPGKVACLAHAPHGSHTLYTLPSGGEREFHMKHLSSSSSISSRSRGNSHHMHAWMREASPRPPPHPTPLCVSLRNGVLFPLLGLGTYRLHGEECMTAVQRAVSLRQIMLIDTASVYRNEEEVGKALRDAGARGFPWQLYLRDDCEMNIRCRREASNLGVFLTSKISPKDAAGGRQRAYEAALMSMKRLGVEQLDLYLIHWPGVRGHKSSSRENRRLRHECWQALEQLYREKKVRAIGVSNFLIRHLEDLIEDGVEVVPMVNQIEFQPLCFDRELVKWGEKHGMRIQAYASLGSGDPRLLRHPTVLAIAVECGVTPALVLLRWALQHDCHIIPCSRKEAHMIEDTHVFDFCLSDEQMTLLDRLCDNTHFCWDPNIIA</sequence>
<evidence type="ECO:0000256" key="2">
    <source>
        <dbReference type="ARBA" id="ARBA00022857"/>
    </source>
</evidence>
<dbReference type="EMBL" id="LN714483">
    <property type="protein sequence ID" value="CEL67585.1"/>
    <property type="molecule type" value="Genomic_DNA"/>
</dbReference>
<name>A0A0F7UGA5_NEOCL</name>
<dbReference type="PRINTS" id="PR00069">
    <property type="entry name" value="ALDKETRDTASE"/>
</dbReference>
<evidence type="ECO:0000256" key="1">
    <source>
        <dbReference type="ARBA" id="ARBA00007905"/>
    </source>
</evidence>